<protein>
    <recommendedName>
        <fullName evidence="2">Helitron helicase-like domain-containing protein</fullName>
    </recommendedName>
</protein>
<organism evidence="1">
    <name type="scientific">Sipha flava</name>
    <name type="common">yellow sugarcane aphid</name>
    <dbReference type="NCBI Taxonomy" id="143950"/>
    <lineage>
        <taxon>Eukaryota</taxon>
        <taxon>Metazoa</taxon>
        <taxon>Ecdysozoa</taxon>
        <taxon>Arthropoda</taxon>
        <taxon>Hexapoda</taxon>
        <taxon>Insecta</taxon>
        <taxon>Pterygota</taxon>
        <taxon>Neoptera</taxon>
        <taxon>Paraneoptera</taxon>
        <taxon>Hemiptera</taxon>
        <taxon>Sternorrhyncha</taxon>
        <taxon>Aphidomorpha</taxon>
        <taxon>Aphidoidea</taxon>
        <taxon>Aphididae</taxon>
        <taxon>Sipha</taxon>
    </lineage>
</organism>
<dbReference type="EMBL" id="GGMS01016963">
    <property type="protein sequence ID" value="MBY86166.1"/>
    <property type="molecule type" value="Transcribed_RNA"/>
</dbReference>
<dbReference type="PANTHER" id="PTHR10492:SF57">
    <property type="entry name" value="ATP-DEPENDENT DNA HELICASE"/>
    <property type="match status" value="1"/>
</dbReference>
<dbReference type="PANTHER" id="PTHR10492">
    <property type="match status" value="1"/>
</dbReference>
<gene>
    <name evidence="1" type="ORF">g.55253</name>
</gene>
<dbReference type="AlphaFoldDB" id="A0A2S2R808"/>
<reference evidence="1" key="1">
    <citation type="submission" date="2018-04" db="EMBL/GenBank/DDBJ databases">
        <title>Transcriptome assembly of Sipha flava.</title>
        <authorList>
            <person name="Scully E.D."/>
            <person name="Geib S.M."/>
            <person name="Palmer N.A."/>
            <person name="Koch K."/>
            <person name="Bradshaw J."/>
            <person name="Heng-Moss T."/>
            <person name="Sarath G."/>
        </authorList>
    </citation>
    <scope>NUCLEOTIDE SEQUENCE</scope>
</reference>
<evidence type="ECO:0000313" key="1">
    <source>
        <dbReference type="EMBL" id="MBY86166.1"/>
    </source>
</evidence>
<proteinExistence type="predicted"/>
<dbReference type="OrthoDB" id="6607820at2759"/>
<evidence type="ECO:0008006" key="2">
    <source>
        <dbReference type="Google" id="ProtNLM"/>
    </source>
</evidence>
<accession>A0A2S2R808</accession>
<sequence length="100" mass="11317">MIDKFVCAEIPNPDVDPLLYEIVKANMIHGQCGLLNKNSPCMKGGVCSKRYPVTLIQETQRGEDGYPKYRRRSTNDGGFKVSIESIDLDNRWVVPYNPVL</sequence>
<name>A0A2S2R808_9HEMI</name>